<evidence type="ECO:0000313" key="2">
    <source>
        <dbReference type="EMBL" id="JAG15305.1"/>
    </source>
</evidence>
<dbReference type="InterPro" id="IPR043159">
    <property type="entry name" value="Lectin_gal-bd_sf"/>
</dbReference>
<feature type="signal peptide" evidence="1">
    <location>
        <begin position="1"/>
        <end position="21"/>
    </location>
</feature>
<reference evidence="2" key="1">
    <citation type="journal article" date="2014" name="PLoS ONE">
        <title>Transcriptome-Based Identification of ABC Transporters in the Western Tarnished Plant Bug Lygus hesperus.</title>
        <authorList>
            <person name="Hull J.J."/>
            <person name="Chaney K."/>
            <person name="Geib S.M."/>
            <person name="Fabrick J.A."/>
            <person name="Brent C.S."/>
            <person name="Walsh D."/>
            <person name="Lavine L.C."/>
        </authorList>
    </citation>
    <scope>NUCLEOTIDE SEQUENCE</scope>
</reference>
<sequence length="106" mass="11869">YSMYISVILVAILCGFSQSDAWGLTSSGRDSSGICKAACEQDTLKLKCWNDTSRLSVNYVFWGNKIHKKSPDCQTPGFKNYESCENREAQDGVKEIVLDSCENQQE</sequence>
<protein>
    <submittedName>
        <fullName evidence="2">Diphthamide biosynthesis protein 2</fullName>
    </submittedName>
</protein>
<reference evidence="2" key="2">
    <citation type="submission" date="2014-07" db="EMBL/GenBank/DDBJ databases">
        <authorList>
            <person name="Hull J."/>
        </authorList>
    </citation>
    <scope>NUCLEOTIDE SEQUENCE</scope>
</reference>
<name>A0A0A9XDY0_LYGHE</name>
<dbReference type="AlphaFoldDB" id="A0A0A9XDY0"/>
<proteinExistence type="predicted"/>
<keyword evidence="1" id="KW-0732">Signal</keyword>
<dbReference type="Gene3D" id="2.60.120.740">
    <property type="match status" value="1"/>
</dbReference>
<organism evidence="2">
    <name type="scientific">Lygus hesperus</name>
    <name type="common">Western plant bug</name>
    <dbReference type="NCBI Taxonomy" id="30085"/>
    <lineage>
        <taxon>Eukaryota</taxon>
        <taxon>Metazoa</taxon>
        <taxon>Ecdysozoa</taxon>
        <taxon>Arthropoda</taxon>
        <taxon>Hexapoda</taxon>
        <taxon>Insecta</taxon>
        <taxon>Pterygota</taxon>
        <taxon>Neoptera</taxon>
        <taxon>Paraneoptera</taxon>
        <taxon>Hemiptera</taxon>
        <taxon>Heteroptera</taxon>
        <taxon>Panheteroptera</taxon>
        <taxon>Cimicomorpha</taxon>
        <taxon>Miridae</taxon>
        <taxon>Mirini</taxon>
        <taxon>Lygus</taxon>
    </lineage>
</organism>
<dbReference type="EMBL" id="GBHO01028299">
    <property type="protein sequence ID" value="JAG15305.1"/>
    <property type="molecule type" value="Transcribed_RNA"/>
</dbReference>
<feature type="non-terminal residue" evidence="2">
    <location>
        <position position="1"/>
    </location>
</feature>
<gene>
    <name evidence="2" type="primary">dph-2</name>
    <name evidence="2" type="ORF">CM83_60379</name>
</gene>
<feature type="non-terminal residue" evidence="2">
    <location>
        <position position="106"/>
    </location>
</feature>
<accession>A0A0A9XDY0</accession>
<evidence type="ECO:0000256" key="1">
    <source>
        <dbReference type="SAM" id="SignalP"/>
    </source>
</evidence>
<feature type="chain" id="PRO_5002051330" evidence="1">
    <location>
        <begin position="22"/>
        <end position="106"/>
    </location>
</feature>